<dbReference type="GO" id="GO:0005739">
    <property type="term" value="C:mitochondrion"/>
    <property type="evidence" value="ECO:0007669"/>
    <property type="project" value="TreeGrafter"/>
</dbReference>
<feature type="domain" description="Glutamyl/glutaminyl-tRNA synthetase class Ib catalytic" evidence="9">
    <location>
        <begin position="80"/>
        <end position="362"/>
    </location>
</feature>
<dbReference type="AlphaFoldDB" id="A0A2C5ZBC6"/>
<dbReference type="GO" id="GO:0006424">
    <property type="term" value="P:glutamyl-tRNA aminoacylation"/>
    <property type="evidence" value="ECO:0007669"/>
    <property type="project" value="InterPro"/>
</dbReference>
<evidence type="ECO:0000256" key="8">
    <source>
        <dbReference type="SAM" id="MobiDB-lite"/>
    </source>
</evidence>
<dbReference type="CDD" id="cd00808">
    <property type="entry name" value="GluRS_core"/>
    <property type="match status" value="1"/>
</dbReference>
<dbReference type="GO" id="GO:0008270">
    <property type="term" value="F:zinc ion binding"/>
    <property type="evidence" value="ECO:0007669"/>
    <property type="project" value="InterPro"/>
</dbReference>
<dbReference type="PANTHER" id="PTHR43311">
    <property type="entry name" value="GLUTAMATE--TRNA LIGASE"/>
    <property type="match status" value="1"/>
</dbReference>
<evidence type="ECO:0000313" key="11">
    <source>
        <dbReference type="Proteomes" id="UP000226431"/>
    </source>
</evidence>
<name>A0A2C5ZBC6_9HYPO</name>
<proteinExistence type="inferred from homology"/>
<dbReference type="EMBL" id="NJES01000137">
    <property type="protein sequence ID" value="PHH77012.1"/>
    <property type="molecule type" value="Genomic_DNA"/>
</dbReference>
<comment type="caution">
    <text evidence="10">The sequence shown here is derived from an EMBL/GenBank/DDBJ whole genome shotgun (WGS) entry which is preliminary data.</text>
</comment>
<dbReference type="InterPro" id="IPR033910">
    <property type="entry name" value="GluRS_core"/>
</dbReference>
<dbReference type="PANTHER" id="PTHR43311:SF2">
    <property type="entry name" value="GLUTAMATE--TRNA LIGASE, MITOCHONDRIAL-RELATED"/>
    <property type="match status" value="1"/>
</dbReference>
<evidence type="ECO:0000259" key="9">
    <source>
        <dbReference type="Pfam" id="PF00749"/>
    </source>
</evidence>
<dbReference type="Pfam" id="PF00749">
    <property type="entry name" value="tRNA-synt_1c"/>
    <property type="match status" value="1"/>
</dbReference>
<dbReference type="NCBIfam" id="TIGR00464">
    <property type="entry name" value="gltX_bact"/>
    <property type="match status" value="1"/>
</dbReference>
<feature type="region of interest" description="Disordered" evidence="8">
    <location>
        <begin position="16"/>
        <end position="50"/>
    </location>
</feature>
<evidence type="ECO:0000256" key="6">
    <source>
        <dbReference type="ARBA" id="ARBA00030865"/>
    </source>
</evidence>
<evidence type="ECO:0000256" key="3">
    <source>
        <dbReference type="ARBA" id="ARBA00022741"/>
    </source>
</evidence>
<dbReference type="PRINTS" id="PR00987">
    <property type="entry name" value="TRNASYNTHGLU"/>
</dbReference>
<dbReference type="SUPFAM" id="SSF52374">
    <property type="entry name" value="Nucleotidylyl transferase"/>
    <property type="match status" value="1"/>
</dbReference>
<dbReference type="InterPro" id="IPR004527">
    <property type="entry name" value="Glu-tRNA-ligase_bac/mito"/>
</dbReference>
<organism evidence="10 11">
    <name type="scientific">Ophiocordyceps camponoti-rufipedis</name>
    <dbReference type="NCBI Taxonomy" id="2004952"/>
    <lineage>
        <taxon>Eukaryota</taxon>
        <taxon>Fungi</taxon>
        <taxon>Dikarya</taxon>
        <taxon>Ascomycota</taxon>
        <taxon>Pezizomycotina</taxon>
        <taxon>Sordariomycetes</taxon>
        <taxon>Hypocreomycetidae</taxon>
        <taxon>Hypocreales</taxon>
        <taxon>Ophiocordycipitaceae</taxon>
        <taxon>Ophiocordyceps</taxon>
    </lineage>
</organism>
<dbReference type="InterPro" id="IPR020058">
    <property type="entry name" value="Glu/Gln-tRNA-synth_Ib_cat-dom"/>
</dbReference>
<dbReference type="InterPro" id="IPR000924">
    <property type="entry name" value="Glu/Gln-tRNA-synth"/>
</dbReference>
<keyword evidence="2 7" id="KW-0436">Ligase</keyword>
<evidence type="ECO:0000313" key="10">
    <source>
        <dbReference type="EMBL" id="PHH77012.1"/>
    </source>
</evidence>
<keyword evidence="11" id="KW-1185">Reference proteome</keyword>
<evidence type="ECO:0000256" key="5">
    <source>
        <dbReference type="ARBA" id="ARBA00023146"/>
    </source>
</evidence>
<protein>
    <recommendedName>
        <fullName evidence="1">glutamate--tRNA ligase</fullName>
        <ecNumber evidence="1">6.1.1.17</ecNumber>
    </recommendedName>
    <alternativeName>
        <fullName evidence="6">Glutamyl-tRNA synthetase</fullName>
    </alternativeName>
</protein>
<dbReference type="OrthoDB" id="428822at2759"/>
<evidence type="ECO:0000256" key="1">
    <source>
        <dbReference type="ARBA" id="ARBA00012835"/>
    </source>
</evidence>
<evidence type="ECO:0000256" key="2">
    <source>
        <dbReference type="ARBA" id="ARBA00022598"/>
    </source>
</evidence>
<evidence type="ECO:0000256" key="4">
    <source>
        <dbReference type="ARBA" id="ARBA00022840"/>
    </source>
</evidence>
<feature type="compositionally biased region" description="Low complexity" evidence="8">
    <location>
        <begin position="23"/>
        <end position="33"/>
    </location>
</feature>
<accession>A0A2C5ZBC6</accession>
<keyword evidence="5 7" id="KW-0030">Aminoacyl-tRNA synthetase</keyword>
<keyword evidence="4 7" id="KW-0067">ATP-binding</keyword>
<feature type="compositionally biased region" description="Polar residues" evidence="8">
    <location>
        <begin position="34"/>
        <end position="49"/>
    </location>
</feature>
<dbReference type="EC" id="6.1.1.17" evidence="1"/>
<evidence type="ECO:0000256" key="7">
    <source>
        <dbReference type="RuleBase" id="RU363037"/>
    </source>
</evidence>
<sequence>MSLLLTTSRLPAPIIRPRRTSLHLHPPSLSRLHQASTGPDPQPKPSTATGIKGLWRRSILRNKLDETTRTILGQSADKPIRARFAPSPTGYLHLGSLRTALFNNLAARASKGGAFILRIEDTDQSRLVHDAEERLLSDLKWAGLSWDEGPDRGGPYGPYRQSERLRFYAHQARYLLDRDRAYRCFCTPSEIESQKRLLHDQGLPTTYNQKCRPIPPPESDRRAQAGEPHVLRFKSDGHAHTRFRDAVYGVVQMNKALEDFVLVKSDGFPTYHFANVVDDHAMGITHVIRGEEWLISTSKHIALYRAFGYKPPIFAHLGLLVDDNGAKLSKRHDSVSLATYQDGIVFPLALLSWLAHLGSSFKPDATTPRSIENLADAVRRSPSSTPTH</sequence>
<dbReference type="InterPro" id="IPR049940">
    <property type="entry name" value="GluQ/Sye"/>
</dbReference>
<dbReference type="Proteomes" id="UP000226431">
    <property type="component" value="Unassembled WGS sequence"/>
</dbReference>
<dbReference type="GO" id="GO:0004818">
    <property type="term" value="F:glutamate-tRNA ligase activity"/>
    <property type="evidence" value="ECO:0007669"/>
    <property type="project" value="UniProtKB-EC"/>
</dbReference>
<dbReference type="Gene3D" id="3.40.50.620">
    <property type="entry name" value="HUPs"/>
    <property type="match status" value="1"/>
</dbReference>
<keyword evidence="3 7" id="KW-0547">Nucleotide-binding</keyword>
<dbReference type="GO" id="GO:0005524">
    <property type="term" value="F:ATP binding"/>
    <property type="evidence" value="ECO:0007669"/>
    <property type="project" value="UniProtKB-KW"/>
</dbReference>
<keyword evidence="7" id="KW-0648">Protein biosynthesis</keyword>
<comment type="similarity">
    <text evidence="7">Belongs to the class-I aminoacyl-tRNA synthetase family.</text>
</comment>
<gene>
    <name evidence="10" type="ORF">CDD80_999</name>
</gene>
<dbReference type="InterPro" id="IPR014729">
    <property type="entry name" value="Rossmann-like_a/b/a_fold"/>
</dbReference>
<reference evidence="10 11" key="1">
    <citation type="submission" date="2017-06" db="EMBL/GenBank/DDBJ databases">
        <title>Ant-infecting Ophiocordyceps genomes reveal a high diversity of potential behavioral manipulation genes and a possible major role for enterotoxins.</title>
        <authorList>
            <person name="De Bekker C."/>
            <person name="Evans H.C."/>
            <person name="Brachmann A."/>
            <person name="Hughes D.P."/>
        </authorList>
    </citation>
    <scope>NUCLEOTIDE SEQUENCE [LARGE SCALE GENOMIC DNA]</scope>
    <source>
        <strain evidence="10 11">Map16</strain>
    </source>
</reference>
<dbReference type="STRING" id="2004952.A0A2C5ZBC6"/>